<dbReference type="InParanoid" id="K3ZB96"/>
<sequence>MKTHLDLNVPLDATGEQGHEVEEGDQVQEDGFVHEEQRHAAHPLEHAVQDEQGYATHNFDMNEQAEDEDYHDESGIYIGNQTFSCN</sequence>
<evidence type="ECO:0000256" key="1">
    <source>
        <dbReference type="SAM" id="MobiDB-lite"/>
    </source>
</evidence>
<feature type="region of interest" description="Disordered" evidence="1">
    <location>
        <begin position="1"/>
        <end position="25"/>
    </location>
</feature>
<evidence type="ECO:0000313" key="2">
    <source>
        <dbReference type="EnsemblPlants" id="KQL16656"/>
    </source>
</evidence>
<dbReference type="EMBL" id="AGNK02002028">
    <property type="status" value="NOT_ANNOTATED_CDS"/>
    <property type="molecule type" value="Genomic_DNA"/>
</dbReference>
<dbReference type="HOGENOM" id="CLU_2502199_0_0_1"/>
<dbReference type="Proteomes" id="UP000004995">
    <property type="component" value="Unassembled WGS sequence"/>
</dbReference>
<reference evidence="2" key="2">
    <citation type="submission" date="2018-08" db="UniProtKB">
        <authorList>
            <consortium name="EnsemblPlants"/>
        </authorList>
    </citation>
    <scope>IDENTIFICATION</scope>
    <source>
        <strain evidence="2">Yugu1</strain>
    </source>
</reference>
<organism evidence="2 3">
    <name type="scientific">Setaria italica</name>
    <name type="common">Foxtail millet</name>
    <name type="synonym">Panicum italicum</name>
    <dbReference type="NCBI Taxonomy" id="4555"/>
    <lineage>
        <taxon>Eukaryota</taxon>
        <taxon>Viridiplantae</taxon>
        <taxon>Streptophyta</taxon>
        <taxon>Embryophyta</taxon>
        <taxon>Tracheophyta</taxon>
        <taxon>Spermatophyta</taxon>
        <taxon>Magnoliopsida</taxon>
        <taxon>Liliopsida</taxon>
        <taxon>Poales</taxon>
        <taxon>Poaceae</taxon>
        <taxon>PACMAD clade</taxon>
        <taxon>Panicoideae</taxon>
        <taxon>Panicodae</taxon>
        <taxon>Paniceae</taxon>
        <taxon>Cenchrinae</taxon>
        <taxon>Setaria</taxon>
    </lineage>
</organism>
<dbReference type="Gramene" id="KQL16656">
    <property type="protein sequence ID" value="KQL16656"/>
    <property type="gene ID" value="SETIT_023817mg"/>
</dbReference>
<evidence type="ECO:0000313" key="3">
    <source>
        <dbReference type="Proteomes" id="UP000004995"/>
    </source>
</evidence>
<dbReference type="AlphaFoldDB" id="K3ZB96"/>
<keyword evidence="3" id="KW-1185">Reference proteome</keyword>
<reference evidence="3" key="1">
    <citation type="journal article" date="2012" name="Nat. Biotechnol.">
        <title>Reference genome sequence of the model plant Setaria.</title>
        <authorList>
            <person name="Bennetzen J.L."/>
            <person name="Schmutz J."/>
            <person name="Wang H."/>
            <person name="Percifield R."/>
            <person name="Hawkins J."/>
            <person name="Pontaroli A.C."/>
            <person name="Estep M."/>
            <person name="Feng L."/>
            <person name="Vaughn J.N."/>
            <person name="Grimwood J."/>
            <person name="Jenkins J."/>
            <person name="Barry K."/>
            <person name="Lindquist E."/>
            <person name="Hellsten U."/>
            <person name="Deshpande S."/>
            <person name="Wang X."/>
            <person name="Wu X."/>
            <person name="Mitros T."/>
            <person name="Triplett J."/>
            <person name="Yang X."/>
            <person name="Ye C.Y."/>
            <person name="Mauro-Herrera M."/>
            <person name="Wang L."/>
            <person name="Li P."/>
            <person name="Sharma M."/>
            <person name="Sharma R."/>
            <person name="Ronald P.C."/>
            <person name="Panaud O."/>
            <person name="Kellogg E.A."/>
            <person name="Brutnell T.P."/>
            <person name="Doust A.N."/>
            <person name="Tuskan G.A."/>
            <person name="Rokhsar D."/>
            <person name="Devos K.M."/>
        </authorList>
    </citation>
    <scope>NUCLEOTIDE SEQUENCE [LARGE SCALE GENOMIC DNA]</scope>
    <source>
        <strain evidence="3">cv. Yugu1</strain>
    </source>
</reference>
<name>K3ZB96_SETIT</name>
<dbReference type="EnsemblPlants" id="KQL16656">
    <property type="protein sequence ID" value="KQL16656"/>
    <property type="gene ID" value="SETIT_023817mg"/>
</dbReference>
<proteinExistence type="predicted"/>
<feature type="region of interest" description="Disordered" evidence="1">
    <location>
        <begin position="64"/>
        <end position="86"/>
    </location>
</feature>
<accession>K3ZB96</accession>
<protein>
    <submittedName>
        <fullName evidence="2">Uncharacterized protein</fullName>
    </submittedName>
</protein>